<evidence type="ECO:0000313" key="2">
    <source>
        <dbReference type="Proteomes" id="UP001055879"/>
    </source>
</evidence>
<gene>
    <name evidence="1" type="ORF">L6452_33688</name>
</gene>
<name>A0ACB8YFE6_ARCLA</name>
<evidence type="ECO:0000313" key="1">
    <source>
        <dbReference type="EMBL" id="KAI3684464.1"/>
    </source>
</evidence>
<comment type="caution">
    <text evidence="1">The sequence shown here is derived from an EMBL/GenBank/DDBJ whole genome shotgun (WGS) entry which is preliminary data.</text>
</comment>
<keyword evidence="2" id="KW-1185">Reference proteome</keyword>
<accession>A0ACB8YFE6</accession>
<sequence>MLLSIHFMHVLCEQVDCSSPTHVSVILILGGPIDFYVYEFGSIQRKFETGFCNGWILSAKVVNCLQIPYSFHSNFMTTNIPQTSYNRCFYY</sequence>
<proteinExistence type="predicted"/>
<reference evidence="1 2" key="2">
    <citation type="journal article" date="2022" name="Mol. Ecol. Resour.">
        <title>The genomes of chicory, endive, great burdock and yacon provide insights into Asteraceae paleo-polyploidization history and plant inulin production.</title>
        <authorList>
            <person name="Fan W."/>
            <person name="Wang S."/>
            <person name="Wang H."/>
            <person name="Wang A."/>
            <person name="Jiang F."/>
            <person name="Liu H."/>
            <person name="Zhao H."/>
            <person name="Xu D."/>
            <person name="Zhang Y."/>
        </authorList>
    </citation>
    <scope>NUCLEOTIDE SEQUENCE [LARGE SCALE GENOMIC DNA]</scope>
    <source>
        <strain evidence="2">cv. Niubang</strain>
    </source>
</reference>
<dbReference type="Proteomes" id="UP001055879">
    <property type="component" value="Linkage Group LG12"/>
</dbReference>
<protein>
    <submittedName>
        <fullName evidence="1">Uncharacterized protein</fullName>
    </submittedName>
</protein>
<organism evidence="1 2">
    <name type="scientific">Arctium lappa</name>
    <name type="common">Greater burdock</name>
    <name type="synonym">Lappa major</name>
    <dbReference type="NCBI Taxonomy" id="4217"/>
    <lineage>
        <taxon>Eukaryota</taxon>
        <taxon>Viridiplantae</taxon>
        <taxon>Streptophyta</taxon>
        <taxon>Embryophyta</taxon>
        <taxon>Tracheophyta</taxon>
        <taxon>Spermatophyta</taxon>
        <taxon>Magnoliopsida</taxon>
        <taxon>eudicotyledons</taxon>
        <taxon>Gunneridae</taxon>
        <taxon>Pentapetalae</taxon>
        <taxon>asterids</taxon>
        <taxon>campanulids</taxon>
        <taxon>Asterales</taxon>
        <taxon>Asteraceae</taxon>
        <taxon>Carduoideae</taxon>
        <taxon>Cardueae</taxon>
        <taxon>Arctiinae</taxon>
        <taxon>Arctium</taxon>
    </lineage>
</organism>
<dbReference type="EMBL" id="CM042058">
    <property type="protein sequence ID" value="KAI3684464.1"/>
    <property type="molecule type" value="Genomic_DNA"/>
</dbReference>
<reference evidence="2" key="1">
    <citation type="journal article" date="2022" name="Mol. Ecol. Resour.">
        <title>The genomes of chicory, endive, great burdock and yacon provide insights into Asteraceae palaeo-polyploidization history and plant inulin production.</title>
        <authorList>
            <person name="Fan W."/>
            <person name="Wang S."/>
            <person name="Wang H."/>
            <person name="Wang A."/>
            <person name="Jiang F."/>
            <person name="Liu H."/>
            <person name="Zhao H."/>
            <person name="Xu D."/>
            <person name="Zhang Y."/>
        </authorList>
    </citation>
    <scope>NUCLEOTIDE SEQUENCE [LARGE SCALE GENOMIC DNA]</scope>
    <source>
        <strain evidence="2">cv. Niubang</strain>
    </source>
</reference>